<dbReference type="AlphaFoldDB" id="A0AAD8PK20"/>
<dbReference type="PANTHER" id="PTHR35046">
    <property type="entry name" value="ZINC KNUCKLE (CCHC-TYPE) FAMILY PROTEIN"/>
    <property type="match status" value="1"/>
</dbReference>
<name>A0AAD8PK20_LOLMU</name>
<keyword evidence="3" id="KW-1185">Reference proteome</keyword>
<comment type="caution">
    <text evidence="2">The sequence shown here is derived from an EMBL/GenBank/DDBJ whole genome shotgun (WGS) entry which is preliminary data.</text>
</comment>
<evidence type="ECO:0000313" key="3">
    <source>
        <dbReference type="Proteomes" id="UP001231189"/>
    </source>
</evidence>
<dbReference type="Proteomes" id="UP001231189">
    <property type="component" value="Unassembled WGS sequence"/>
</dbReference>
<dbReference type="EMBL" id="JAUUTY010000966">
    <property type="protein sequence ID" value="KAK1566227.1"/>
    <property type="molecule type" value="Genomic_DNA"/>
</dbReference>
<feature type="compositionally biased region" description="Polar residues" evidence="1">
    <location>
        <begin position="314"/>
        <end position="332"/>
    </location>
</feature>
<organism evidence="2 3">
    <name type="scientific">Lolium multiflorum</name>
    <name type="common">Italian ryegrass</name>
    <name type="synonym">Lolium perenne subsp. multiflorum</name>
    <dbReference type="NCBI Taxonomy" id="4521"/>
    <lineage>
        <taxon>Eukaryota</taxon>
        <taxon>Viridiplantae</taxon>
        <taxon>Streptophyta</taxon>
        <taxon>Embryophyta</taxon>
        <taxon>Tracheophyta</taxon>
        <taxon>Spermatophyta</taxon>
        <taxon>Magnoliopsida</taxon>
        <taxon>Liliopsida</taxon>
        <taxon>Poales</taxon>
        <taxon>Poaceae</taxon>
        <taxon>BOP clade</taxon>
        <taxon>Pooideae</taxon>
        <taxon>Poodae</taxon>
        <taxon>Poeae</taxon>
        <taxon>Poeae Chloroplast Group 2 (Poeae type)</taxon>
        <taxon>Loliodinae</taxon>
        <taxon>Loliinae</taxon>
        <taxon>Lolium</taxon>
    </lineage>
</organism>
<feature type="region of interest" description="Disordered" evidence="1">
    <location>
        <begin position="312"/>
        <end position="332"/>
    </location>
</feature>
<evidence type="ECO:0000256" key="1">
    <source>
        <dbReference type="SAM" id="MobiDB-lite"/>
    </source>
</evidence>
<proteinExistence type="predicted"/>
<dbReference type="InterPro" id="IPR021109">
    <property type="entry name" value="Peptidase_aspartic_dom_sf"/>
</dbReference>
<protein>
    <recommendedName>
        <fullName evidence="4">Gag-pol polyprotein</fullName>
    </recommendedName>
</protein>
<reference evidence="2" key="1">
    <citation type="submission" date="2023-07" db="EMBL/GenBank/DDBJ databases">
        <title>A chromosome-level genome assembly of Lolium multiflorum.</title>
        <authorList>
            <person name="Chen Y."/>
            <person name="Copetti D."/>
            <person name="Kolliker R."/>
            <person name="Studer B."/>
        </authorList>
    </citation>
    <scope>NUCLEOTIDE SEQUENCE</scope>
    <source>
        <strain evidence="2">02402/16</strain>
        <tissue evidence="2">Leaf</tissue>
    </source>
</reference>
<accession>A0AAD8PK20</accession>
<sequence length="332" mass="37920">MPTMGMTTNPKTTSYTTWTPPHVKPMWMLKTKVIKIQRRDLRNHPRHDQRGRGQPHMIKMREPTLDNVNNLVKIRNNILNMSQVKLVFTSNANPMLWLVVEDLLYHLKSQEMKASVLAEGTWKMKRILWYSRPQILECKNTKVMITMENGAIETLSEGEYEALVQAAVANEEEYDDESGEPLLCTHDPSPSLVVTRVLTTQPQAMEDQRCNIFQTRAGIGGKSIKVIIDGGSCHNLASTELCEKLNLTLRKHPHPYHVQWLSDKGNVKIQHTVTVNFKIGPYEDTVECDVVPMTVCHMLLGRHGNLTRRPYTMVTPTHIPSRSRTRSSSFAQ</sequence>
<evidence type="ECO:0000313" key="2">
    <source>
        <dbReference type="EMBL" id="KAK1566227.1"/>
    </source>
</evidence>
<gene>
    <name evidence="2" type="ORF">QYE76_017742</name>
</gene>
<dbReference type="Gene3D" id="2.40.70.10">
    <property type="entry name" value="Acid Proteases"/>
    <property type="match status" value="1"/>
</dbReference>
<dbReference type="CDD" id="cd00303">
    <property type="entry name" value="retropepsin_like"/>
    <property type="match status" value="1"/>
</dbReference>
<dbReference type="PANTHER" id="PTHR35046:SF9">
    <property type="entry name" value="RNA-DIRECTED DNA POLYMERASE"/>
    <property type="match status" value="1"/>
</dbReference>
<dbReference type="Pfam" id="PF13650">
    <property type="entry name" value="Asp_protease_2"/>
    <property type="match status" value="1"/>
</dbReference>
<dbReference type="SUPFAM" id="SSF50630">
    <property type="entry name" value="Acid proteases"/>
    <property type="match status" value="1"/>
</dbReference>
<evidence type="ECO:0008006" key="4">
    <source>
        <dbReference type="Google" id="ProtNLM"/>
    </source>
</evidence>